<dbReference type="Proteomes" id="UP000262172">
    <property type="component" value="Unassembled WGS sequence"/>
</dbReference>
<sequence length="354" mass="38870">MLKLLMLVLAGFLVWAIFMGFEEFENLFAVIVLCVFLIPCVIACVWMALFMFTVPMAARLRVSTLFRRVRPGAGVRDAPNETAVLPEGALISGTDGQGLLLQRTVAYLVLGLPAAVFLGYCLVAYLNELQQLLFGPPSVRYWDWRAPSNFTLLGEEIFTDDNLGALILVPAISAVFLFAGTALAALALPVLTRRGADAIDLAVTDTGVIVRGGLSIGWDEITEIMVVRDTRAGAVVGQRQERFAGQPRAVINLTFFPHHSRTRIVFIPRDFPALLARAGRRGSRGLHADRALDYGYALADLWVHEPDEVDAVCTGFERIARRTHITLTRHERGTGMDDLLASSPGWLGGMFTRN</sequence>
<dbReference type="RefSeq" id="WP_116240924.1">
    <property type="nucleotide sequence ID" value="NZ_QUAB01000015.1"/>
</dbReference>
<accession>A0A371NX04</accession>
<keyword evidence="1" id="KW-0812">Transmembrane</keyword>
<reference evidence="2 3" key="1">
    <citation type="submission" date="2018-08" db="EMBL/GenBank/DDBJ databases">
        <title>Isolation, diversity and antifungal activity of Actinobacteria from cow dung.</title>
        <authorList>
            <person name="Ling L."/>
        </authorList>
    </citation>
    <scope>NUCLEOTIDE SEQUENCE [LARGE SCALE GENOMIC DNA]</scope>
    <source>
        <strain evidence="2 3">NEAU-LLE</strain>
    </source>
</reference>
<keyword evidence="1" id="KW-0472">Membrane</keyword>
<gene>
    <name evidence="2" type="ORF">DY023_03350</name>
</gene>
<evidence type="ECO:0000313" key="3">
    <source>
        <dbReference type="Proteomes" id="UP000262172"/>
    </source>
</evidence>
<feature type="transmembrane region" description="Helical" evidence="1">
    <location>
        <begin position="30"/>
        <end position="58"/>
    </location>
</feature>
<dbReference type="OrthoDB" id="5146147at2"/>
<keyword evidence="3" id="KW-1185">Reference proteome</keyword>
<keyword evidence="1" id="KW-1133">Transmembrane helix</keyword>
<feature type="transmembrane region" description="Helical" evidence="1">
    <location>
        <begin position="105"/>
        <end position="126"/>
    </location>
</feature>
<organism evidence="2 3">
    <name type="scientific">Microbacterium bovistercoris</name>
    <dbReference type="NCBI Taxonomy" id="2293570"/>
    <lineage>
        <taxon>Bacteria</taxon>
        <taxon>Bacillati</taxon>
        <taxon>Actinomycetota</taxon>
        <taxon>Actinomycetes</taxon>
        <taxon>Micrococcales</taxon>
        <taxon>Microbacteriaceae</taxon>
        <taxon>Microbacterium</taxon>
    </lineage>
</organism>
<dbReference type="AlphaFoldDB" id="A0A371NX04"/>
<name>A0A371NX04_9MICO</name>
<evidence type="ECO:0000313" key="2">
    <source>
        <dbReference type="EMBL" id="REJ07680.1"/>
    </source>
</evidence>
<protein>
    <submittedName>
        <fullName evidence="2">Uncharacterized protein</fullName>
    </submittedName>
</protein>
<evidence type="ECO:0000256" key="1">
    <source>
        <dbReference type="SAM" id="Phobius"/>
    </source>
</evidence>
<dbReference type="EMBL" id="QUAB01000015">
    <property type="protein sequence ID" value="REJ07680.1"/>
    <property type="molecule type" value="Genomic_DNA"/>
</dbReference>
<proteinExistence type="predicted"/>
<feature type="transmembrane region" description="Helical" evidence="1">
    <location>
        <begin position="163"/>
        <end position="188"/>
    </location>
</feature>
<comment type="caution">
    <text evidence="2">The sequence shown here is derived from an EMBL/GenBank/DDBJ whole genome shotgun (WGS) entry which is preliminary data.</text>
</comment>